<dbReference type="InterPro" id="IPR038765">
    <property type="entry name" value="Papain-like_cys_pep_sf"/>
</dbReference>
<accession>A0A482JIA0</accession>
<dbReference type="Gene3D" id="1.10.530.10">
    <property type="match status" value="1"/>
</dbReference>
<dbReference type="EMBL" id="MK494124">
    <property type="protein sequence ID" value="QBP31959.1"/>
    <property type="molecule type" value="Genomic_DNA"/>
</dbReference>
<sequence length="520" mass="57976">MTEKILPYDRNIVPQETGWWCGPASLQVTLSSRGIALPEATCAAEIEAIENPGRGDDRDGTDYVGLIERVLDRRLPDARYTSVYLEQDPPTRAQVDRLWDHIVRSINAGYPVIMNWVAPPSNKPRGVKGSPNPRYSGGTTYHYVTCVGYDDVARALYIADSGFWPHNYWISFDQAATLIPPKGYCYAEQLSAPPAGAPAPAGPDVFDILTRATGITYAKAQQIFPTLRDGLKLADCTNWLRIAMALAQWGHESAHFNATEEYASGDAYDTRTDLGNTPQVDGDGRLYKGRTWIQITGKDNYRDFSRWAHGRGLVPTPDYFVVHPTELSDVRWAGIGAAWYWTVERPDINALCDRRDLDTVTRRINGGTNGIADRRARYNRALAVGEALMHLLGGDEDEMAGWDQARVDRAMVLLENIAGVRRKSRSPFRWPYEGEIETTVGFAWSSDANVHVQLVEKLAVVYGDPVSIALLWAVSETDEPGREGDAKLAKRVLARVSDEHLAEARVEIEKWLEAERKAGR</sequence>
<dbReference type="InterPro" id="IPR052354">
    <property type="entry name" value="Cell_Wall_Dynamics_Protein"/>
</dbReference>
<dbReference type="SUPFAM" id="SSF54001">
    <property type="entry name" value="Cysteine proteinases"/>
    <property type="match status" value="1"/>
</dbReference>
<evidence type="ECO:0000259" key="1">
    <source>
        <dbReference type="Pfam" id="PF13529"/>
    </source>
</evidence>
<dbReference type="Pfam" id="PF13529">
    <property type="entry name" value="Peptidase_C39_2"/>
    <property type="match status" value="1"/>
</dbReference>
<dbReference type="InterPro" id="IPR039564">
    <property type="entry name" value="Peptidase_C39-like"/>
</dbReference>
<dbReference type="GO" id="GO:0001897">
    <property type="term" value="P:symbiont-mediated cytolysis of host cell"/>
    <property type="evidence" value="ECO:0007669"/>
    <property type="project" value="UniProtKB-ARBA"/>
</dbReference>
<protein>
    <submittedName>
        <fullName evidence="2">Lysin A</fullName>
    </submittedName>
</protein>
<name>A0A482JIA0_9CAUD</name>
<dbReference type="PANTHER" id="PTHR34408">
    <property type="entry name" value="FAMILY PROTEIN, PUTATIVE-RELATED"/>
    <property type="match status" value="1"/>
</dbReference>
<dbReference type="Gene3D" id="3.90.70.10">
    <property type="entry name" value="Cysteine proteinases"/>
    <property type="match status" value="1"/>
</dbReference>
<dbReference type="PANTHER" id="PTHR34408:SF1">
    <property type="entry name" value="GLYCOSYL HYDROLASE FAMILY 19 DOMAIN-CONTAINING PROTEIN HI_1415"/>
    <property type="match status" value="1"/>
</dbReference>
<organism evidence="2 3">
    <name type="scientific">Mycobacterium phage Kristoff</name>
    <dbReference type="NCBI Taxonomy" id="2517956"/>
    <lineage>
        <taxon>Viruses</taxon>
        <taxon>Duplodnaviria</taxon>
        <taxon>Heunggongvirae</taxon>
        <taxon>Uroviricota</taxon>
        <taxon>Caudoviricetes</taxon>
        <taxon>Fromanvirus</taxon>
        <taxon>Fromanvirus rebeuca</taxon>
    </lineage>
</organism>
<proteinExistence type="predicted"/>
<feature type="domain" description="Peptidase C39-like" evidence="1">
    <location>
        <begin position="13"/>
        <end position="161"/>
    </location>
</feature>
<gene>
    <name evidence="2" type="primary">10</name>
    <name evidence="2" type="ORF">SEA_KRISTOFF_10</name>
</gene>
<dbReference type="SUPFAM" id="SSF53955">
    <property type="entry name" value="Lysozyme-like"/>
    <property type="match status" value="1"/>
</dbReference>
<evidence type="ECO:0000313" key="2">
    <source>
        <dbReference type="EMBL" id="QBP31959.1"/>
    </source>
</evidence>
<dbReference type="InterPro" id="IPR023346">
    <property type="entry name" value="Lysozyme-like_dom_sf"/>
</dbReference>
<reference evidence="2 3" key="1">
    <citation type="submission" date="2019-02" db="EMBL/GenBank/DDBJ databases">
        <authorList>
            <person name="Trepte H.V."/>
            <person name="Ackerson L."/>
            <person name="Cottrell A."/>
            <person name="Drexelius J."/>
            <person name="Eggleston T."/>
            <person name="Schaefer-Sharp M."/>
            <person name="Thorkildsen T."/>
            <person name="Vendrell P."/>
            <person name="Wunderlich H."/>
            <person name="Braley A.B."/>
            <person name="Ettinger W.F."/>
            <person name="Ettinger A.-S.H."/>
            <person name="Anders K.R."/>
            <person name="Garlena R.A."/>
            <person name="Russell D.A."/>
            <person name="Pope W.H."/>
            <person name="Jacobs-Sera D."/>
            <person name="Hendrix R.W."/>
            <person name="Hatfull G.F."/>
        </authorList>
    </citation>
    <scope>NUCLEOTIDE SEQUENCE [LARGE SCALE GENOMIC DNA]</scope>
</reference>
<dbReference type="Proteomes" id="UP000295299">
    <property type="component" value="Segment"/>
</dbReference>
<evidence type="ECO:0000313" key="3">
    <source>
        <dbReference type="Proteomes" id="UP000295299"/>
    </source>
</evidence>